<dbReference type="Proteomes" id="UP001244341">
    <property type="component" value="Chromosome 16b"/>
</dbReference>
<gene>
    <name evidence="3" type="ORF">OEZ85_000139</name>
</gene>
<evidence type="ECO:0000256" key="1">
    <source>
        <dbReference type="SAM" id="MobiDB-lite"/>
    </source>
</evidence>
<feature type="domain" description="DUF7811" evidence="2">
    <location>
        <begin position="86"/>
        <end position="206"/>
    </location>
</feature>
<feature type="compositionally biased region" description="Low complexity" evidence="1">
    <location>
        <begin position="77"/>
        <end position="86"/>
    </location>
</feature>
<dbReference type="Pfam" id="PF25103">
    <property type="entry name" value="DUF7811"/>
    <property type="match status" value="1"/>
</dbReference>
<reference evidence="3 4" key="1">
    <citation type="submission" date="2023-05" db="EMBL/GenBank/DDBJ databases">
        <title>A 100% complete, gapless, phased diploid assembly of the Scenedesmus obliquus UTEX 3031 genome.</title>
        <authorList>
            <person name="Biondi T.C."/>
            <person name="Hanschen E.R."/>
            <person name="Kwon T."/>
            <person name="Eng W."/>
            <person name="Kruse C.P.S."/>
            <person name="Koehler S.I."/>
            <person name="Kunde Y."/>
            <person name="Gleasner C.D."/>
            <person name="You Mak K.T."/>
            <person name="Polle J."/>
            <person name="Hovde B.T."/>
            <person name="Starkenburg S.R."/>
        </authorList>
    </citation>
    <scope>NUCLEOTIDE SEQUENCE [LARGE SCALE GENOMIC DNA]</scope>
    <source>
        <strain evidence="3 4">DOE0152z</strain>
    </source>
</reference>
<accession>A0ABY8USQ3</accession>
<proteinExistence type="predicted"/>
<evidence type="ECO:0000259" key="2">
    <source>
        <dbReference type="Pfam" id="PF25103"/>
    </source>
</evidence>
<keyword evidence="4" id="KW-1185">Reference proteome</keyword>
<sequence>MLAQRLRSTSACHENGHRRSSGLRTASTRRRVHVPALPRSWEDDAEPEPTDMVQETITFFTADGIVRIPGRMLAVPRSSSSSSSSGRSKRSKQLPMPSWEEQRLCIGQTFEVAAWNARDPNRRVNFLGFCQSVDLLQEAVEETVTSRGGEVLEQERQLRSGLSEALRLTVVIPYLWGVPPEVDLLSAAIQQGGGIVDRVYKQWGMFPGLIPVYSNEAYLYSGGSRGSSC</sequence>
<feature type="region of interest" description="Disordered" evidence="1">
    <location>
        <begin position="74"/>
        <end position="96"/>
    </location>
</feature>
<dbReference type="PANTHER" id="PTHR36739">
    <property type="entry name" value="D-TAGATOSE-1,6-BISPHOSPHATE ALDOLASE SUBUNIT"/>
    <property type="match status" value="1"/>
</dbReference>
<dbReference type="InterPro" id="IPR056713">
    <property type="entry name" value="DUF7811"/>
</dbReference>
<feature type="region of interest" description="Disordered" evidence="1">
    <location>
        <begin position="1"/>
        <end position="49"/>
    </location>
</feature>
<feature type="compositionally biased region" description="Polar residues" evidence="1">
    <location>
        <begin position="1"/>
        <end position="12"/>
    </location>
</feature>
<evidence type="ECO:0000313" key="3">
    <source>
        <dbReference type="EMBL" id="WIA23376.1"/>
    </source>
</evidence>
<protein>
    <recommendedName>
        <fullName evidence="2">DUF7811 domain-containing protein</fullName>
    </recommendedName>
</protein>
<feature type="compositionally biased region" description="Basic residues" evidence="1">
    <location>
        <begin position="16"/>
        <end position="33"/>
    </location>
</feature>
<organism evidence="3 4">
    <name type="scientific">Tetradesmus obliquus</name>
    <name type="common">Green alga</name>
    <name type="synonym">Acutodesmus obliquus</name>
    <dbReference type="NCBI Taxonomy" id="3088"/>
    <lineage>
        <taxon>Eukaryota</taxon>
        <taxon>Viridiplantae</taxon>
        <taxon>Chlorophyta</taxon>
        <taxon>core chlorophytes</taxon>
        <taxon>Chlorophyceae</taxon>
        <taxon>CS clade</taxon>
        <taxon>Sphaeropleales</taxon>
        <taxon>Scenedesmaceae</taxon>
        <taxon>Tetradesmus</taxon>
    </lineage>
</organism>
<dbReference type="EMBL" id="CP126223">
    <property type="protein sequence ID" value="WIA23376.1"/>
    <property type="molecule type" value="Genomic_DNA"/>
</dbReference>
<dbReference type="PANTHER" id="PTHR36739:SF1">
    <property type="entry name" value="D-TAGATOSE-1,6-BISPHOSPHATE ALDOLASE SUBUNIT"/>
    <property type="match status" value="1"/>
</dbReference>
<name>A0ABY8USQ3_TETOB</name>
<evidence type="ECO:0000313" key="4">
    <source>
        <dbReference type="Proteomes" id="UP001244341"/>
    </source>
</evidence>